<dbReference type="EMBL" id="DAAWYJ010000026">
    <property type="protein sequence ID" value="HAG0017237.1"/>
    <property type="molecule type" value="Genomic_DNA"/>
</dbReference>
<reference evidence="1" key="2">
    <citation type="submission" date="2020-02" db="EMBL/GenBank/DDBJ databases">
        <authorList>
            <consortium name="NCBI Pathogen Detection Project"/>
        </authorList>
    </citation>
    <scope>NUCLEOTIDE SEQUENCE</scope>
    <source>
        <strain evidence="1">MA.CK_00/00002125</strain>
    </source>
</reference>
<name>A0A756I5W7_SALER</name>
<gene>
    <name evidence="1" type="ORF">G8O67_004599</name>
</gene>
<comment type="caution">
    <text evidence="1">The sequence shown here is derived from an EMBL/GenBank/DDBJ whole genome shotgun (WGS) entry which is preliminary data.</text>
</comment>
<dbReference type="AlphaFoldDB" id="A0A756I5W7"/>
<accession>A0A756I5W7</accession>
<evidence type="ECO:0000313" key="1">
    <source>
        <dbReference type="EMBL" id="HAG0017237.1"/>
    </source>
</evidence>
<protein>
    <submittedName>
        <fullName evidence="1">Uncharacterized protein</fullName>
    </submittedName>
</protein>
<organism evidence="1">
    <name type="scientific">Salmonella enterica</name>
    <name type="common">Salmonella choleraesuis</name>
    <dbReference type="NCBI Taxonomy" id="28901"/>
    <lineage>
        <taxon>Bacteria</taxon>
        <taxon>Pseudomonadati</taxon>
        <taxon>Pseudomonadota</taxon>
        <taxon>Gammaproteobacteria</taxon>
        <taxon>Enterobacterales</taxon>
        <taxon>Enterobacteriaceae</taxon>
        <taxon>Salmonella</taxon>
    </lineage>
</organism>
<reference evidence="1" key="1">
    <citation type="journal article" date="2018" name="Genome Biol.">
        <title>SKESA: strategic k-mer extension for scrupulous assemblies.</title>
        <authorList>
            <person name="Souvorov A."/>
            <person name="Agarwala R."/>
            <person name="Lipman D.J."/>
        </authorList>
    </citation>
    <scope>NUCLEOTIDE SEQUENCE</scope>
    <source>
        <strain evidence="1">MA.CK_00/00002125</strain>
    </source>
</reference>
<proteinExistence type="predicted"/>
<sequence>MAKYQLRKIRPNIRPNSRDEYRYLSCDEFSTFSDLRDEINARRDIWFGGGFDVLDSDGNVIFDKPAASFCIYAFGKNFTLRQVTENYGE</sequence>